<feature type="non-terminal residue" evidence="1">
    <location>
        <position position="1"/>
    </location>
</feature>
<name>X0UF69_9ZZZZ</name>
<organism evidence="1">
    <name type="scientific">marine sediment metagenome</name>
    <dbReference type="NCBI Taxonomy" id="412755"/>
    <lineage>
        <taxon>unclassified sequences</taxon>
        <taxon>metagenomes</taxon>
        <taxon>ecological metagenomes</taxon>
    </lineage>
</organism>
<protein>
    <submittedName>
        <fullName evidence="1">Uncharacterized protein</fullName>
    </submittedName>
</protein>
<sequence length="139" mass="15572">IVISFNLAPGEYNAANTTLESELAVIVRLTVNCSAGLMTRCSSCLSTIRSSSLAKLFKYLLLIVLLVLDMTELRFTVEVPSKLENKFEVALERIIREFIEELEFSVTRDILSKSKLTKKQADKFADEVKEGMAKRHGLA</sequence>
<accession>X0UF69</accession>
<gene>
    <name evidence="1" type="ORF">S01H1_38348</name>
</gene>
<proteinExistence type="predicted"/>
<dbReference type="AlphaFoldDB" id="X0UF69"/>
<dbReference type="EMBL" id="BARS01024142">
    <property type="protein sequence ID" value="GAG04399.1"/>
    <property type="molecule type" value="Genomic_DNA"/>
</dbReference>
<evidence type="ECO:0000313" key="1">
    <source>
        <dbReference type="EMBL" id="GAG04399.1"/>
    </source>
</evidence>
<reference evidence="1" key="1">
    <citation type="journal article" date="2014" name="Front. Microbiol.">
        <title>High frequency of phylogenetically diverse reductive dehalogenase-homologous genes in deep subseafloor sedimentary metagenomes.</title>
        <authorList>
            <person name="Kawai M."/>
            <person name="Futagami T."/>
            <person name="Toyoda A."/>
            <person name="Takaki Y."/>
            <person name="Nishi S."/>
            <person name="Hori S."/>
            <person name="Arai W."/>
            <person name="Tsubouchi T."/>
            <person name="Morono Y."/>
            <person name="Uchiyama I."/>
            <person name="Ito T."/>
            <person name="Fujiyama A."/>
            <person name="Inagaki F."/>
            <person name="Takami H."/>
        </authorList>
    </citation>
    <scope>NUCLEOTIDE SEQUENCE</scope>
    <source>
        <strain evidence="1">Expedition CK06-06</strain>
    </source>
</reference>
<comment type="caution">
    <text evidence="1">The sequence shown here is derived from an EMBL/GenBank/DDBJ whole genome shotgun (WGS) entry which is preliminary data.</text>
</comment>